<feature type="domain" description="Centromere/kinetochore protein zw10 N-terminal" evidence="11">
    <location>
        <begin position="37"/>
        <end position="121"/>
    </location>
</feature>
<dbReference type="PANTHER" id="PTHR12205:SF0">
    <property type="entry name" value="CENTROMERE_KINETOCHORE PROTEIN ZW10 HOMOLOG"/>
    <property type="match status" value="1"/>
</dbReference>
<keyword evidence="5" id="KW-0963">Cytoplasm</keyword>
<dbReference type="InterPro" id="IPR046362">
    <property type="entry name" value="Zw10/DSL1_C_sf"/>
</dbReference>
<reference evidence="15" key="2">
    <citation type="submission" date="2023-04" db="EMBL/GenBank/DDBJ databases">
        <authorList>
            <person name="Bruccoleri R.E."/>
            <person name="Oakeley E.J."/>
            <person name="Faust A.-M."/>
            <person name="Dessus-Babus S."/>
            <person name="Altorfer M."/>
            <person name="Burckhardt D."/>
            <person name="Oertli M."/>
            <person name="Naumann U."/>
            <person name="Petersen F."/>
            <person name="Wong J."/>
        </authorList>
    </citation>
    <scope>NUCLEOTIDE SEQUENCE</scope>
    <source>
        <strain evidence="15">GSM-AAB239-AS_SAM_17_03QT</strain>
        <tissue evidence="15">Leaf</tissue>
    </source>
</reference>
<dbReference type="GO" id="GO:1990423">
    <property type="term" value="C:RZZ complex"/>
    <property type="evidence" value="ECO:0007669"/>
    <property type="project" value="TreeGrafter"/>
</dbReference>
<dbReference type="Gene3D" id="1.10.357.150">
    <property type="match status" value="1"/>
</dbReference>
<dbReference type="Pfam" id="PF06248">
    <property type="entry name" value="Zw10_N"/>
    <property type="match status" value="1"/>
</dbReference>
<evidence type="ECO:0000313" key="15">
    <source>
        <dbReference type="EMBL" id="KAJ6797429.1"/>
    </source>
</evidence>
<evidence type="ECO:0000313" key="16">
    <source>
        <dbReference type="Proteomes" id="UP001140949"/>
    </source>
</evidence>
<dbReference type="InterPro" id="IPR048344">
    <property type="entry name" value="Zw10_middle"/>
</dbReference>
<evidence type="ECO:0000259" key="11">
    <source>
        <dbReference type="Pfam" id="PF06248"/>
    </source>
</evidence>
<proteinExistence type="inferred from homology"/>
<comment type="subcellular location">
    <subcellularLocation>
        <location evidence="2">Chromosome</location>
        <location evidence="2">Centromere</location>
        <location evidence="2">Kinetochore</location>
    </subcellularLocation>
    <subcellularLocation>
        <location evidence="1">Cytoplasm</location>
    </subcellularLocation>
</comment>
<evidence type="ECO:0000256" key="10">
    <source>
        <dbReference type="ARBA" id="ARBA00023328"/>
    </source>
</evidence>
<evidence type="ECO:0000256" key="8">
    <source>
        <dbReference type="ARBA" id="ARBA00022838"/>
    </source>
</evidence>
<comment type="similarity">
    <text evidence="3">Belongs to the ZW10 family.</text>
</comment>
<evidence type="ECO:0000256" key="6">
    <source>
        <dbReference type="ARBA" id="ARBA00022618"/>
    </source>
</evidence>
<dbReference type="GO" id="GO:0006888">
    <property type="term" value="P:endoplasmic reticulum to Golgi vesicle-mediated transport"/>
    <property type="evidence" value="ECO:0007669"/>
    <property type="project" value="TreeGrafter"/>
</dbReference>
<name>A0AAX6E0F7_IRIPA</name>
<accession>A0AAX6E0F7</accession>
<keyword evidence="16" id="KW-1185">Reference proteome</keyword>
<keyword evidence="10" id="KW-0137">Centromere</keyword>
<dbReference type="Pfam" id="PF20665">
    <property type="entry name" value="Zw10_middle"/>
    <property type="match status" value="1"/>
</dbReference>
<dbReference type="GO" id="GO:0005634">
    <property type="term" value="C:nucleus"/>
    <property type="evidence" value="ECO:0007669"/>
    <property type="project" value="InterPro"/>
</dbReference>
<keyword evidence="9" id="KW-0131">Cell cycle</keyword>
<sequence>MDVLVGSIDVRELLSSADLDSASPLSAPDLRLLIDRLNHRSLDIKSRVRSYALTHRSHFSDVFSLSSSLSSASLSLSDSLASLLSLLSDRPLDRDIRGVIRDVVAARRELAEKAEAARVVAVVADLADGLRASREEMRSGRMKEAAVRIRGMKERLRFGEEEESGEPAVFGMLRTEWTDCFDELQGDLARHVENSVHFEVENGRAIVRCKARTGGLEHCELYTILEAMEIVGVLDYGLGKVADSMIKYVMSPAICDGSINILIELDEDSVEKCETILRLLPSSEFQEHLDGPTIYARLIEVIKFIHKYIFFENEAWMQCFGRLTWQRMSDLIITYFLSKAVPDDASKVAEFQNIIRDAAEFENFLKDIKFISTDIKDERLSHFTQNVEVHFASKKRNEILAKARYIILQLDNIFSSENTLKAPLQTSSSSDGFSECVDLLFQPEKCFVSTSVSQLMELVHAALKDACMSSTRVAKEFYHAARDALLLYKAIVPVKLEKQLDSISQIAIIIHNDCYYLSQEILGLAFQYRADFPSGLKKHALFVDLAPTFYQMADIILEKQIKLVENSLTEAIDGADGFQNTHQPQQYASAKFSIEQVAFILEKVRIIWEPLMPVTTYKKSICILLDSVFSKITKDILLLDDMAAEETLQLQGLIHMALENLTSLFDSLISLVDEKEKSLELIWDQFNEMIPSLSKFRKLAGMMLMIRPIFFCNLLDMPLKSITAAWESCQLLNCGFIASEVENFVKAIFTDSPLRKECLWRIESSS</sequence>
<dbReference type="EMBL" id="JANAVB010040819">
    <property type="protein sequence ID" value="KAJ6797429.1"/>
    <property type="molecule type" value="Genomic_DNA"/>
</dbReference>
<organism evidence="15 16">
    <name type="scientific">Iris pallida</name>
    <name type="common">Sweet iris</name>
    <dbReference type="NCBI Taxonomy" id="29817"/>
    <lineage>
        <taxon>Eukaryota</taxon>
        <taxon>Viridiplantae</taxon>
        <taxon>Streptophyta</taxon>
        <taxon>Embryophyta</taxon>
        <taxon>Tracheophyta</taxon>
        <taxon>Spermatophyta</taxon>
        <taxon>Magnoliopsida</taxon>
        <taxon>Liliopsida</taxon>
        <taxon>Asparagales</taxon>
        <taxon>Iridaceae</taxon>
        <taxon>Iridoideae</taxon>
        <taxon>Irideae</taxon>
        <taxon>Iris</taxon>
    </lineage>
</organism>
<evidence type="ECO:0000256" key="3">
    <source>
        <dbReference type="ARBA" id="ARBA00006245"/>
    </source>
</evidence>
<gene>
    <name evidence="15" type="ORF">M6B38_217185</name>
</gene>
<evidence type="ECO:0000259" key="14">
    <source>
        <dbReference type="Pfam" id="PF22766"/>
    </source>
</evidence>
<keyword evidence="7" id="KW-0498">Mitosis</keyword>
<dbReference type="Pfam" id="PF20666">
    <property type="entry name" value="ZW10_C"/>
    <property type="match status" value="1"/>
</dbReference>
<dbReference type="InterPro" id="IPR055148">
    <property type="entry name" value="ZW10_C_2"/>
</dbReference>
<protein>
    <submittedName>
        <fullName evidence="15">Centromere/kinetochore protein zw10-like protein</fullName>
    </submittedName>
</protein>
<evidence type="ECO:0000256" key="1">
    <source>
        <dbReference type="ARBA" id="ARBA00004496"/>
    </source>
</evidence>
<dbReference type="GO" id="GO:0007094">
    <property type="term" value="P:mitotic spindle assembly checkpoint signaling"/>
    <property type="evidence" value="ECO:0007669"/>
    <property type="project" value="TreeGrafter"/>
</dbReference>
<evidence type="ECO:0000259" key="13">
    <source>
        <dbReference type="Pfam" id="PF20666"/>
    </source>
</evidence>
<dbReference type="Proteomes" id="UP001140949">
    <property type="component" value="Unassembled WGS sequence"/>
</dbReference>
<comment type="caution">
    <text evidence="15">The sequence shown here is derived from an EMBL/GenBank/DDBJ whole genome shotgun (WGS) entry which is preliminary data.</text>
</comment>
<dbReference type="InterPro" id="IPR048343">
    <property type="entry name" value="ZW10_C"/>
</dbReference>
<evidence type="ECO:0000256" key="4">
    <source>
        <dbReference type="ARBA" id="ARBA00022454"/>
    </source>
</evidence>
<dbReference type="InterPro" id="IPR009361">
    <property type="entry name" value="Zw10_N"/>
</dbReference>
<reference evidence="15" key="1">
    <citation type="journal article" date="2023" name="GigaByte">
        <title>Genome assembly of the bearded iris, Iris pallida Lam.</title>
        <authorList>
            <person name="Bruccoleri R.E."/>
            <person name="Oakeley E.J."/>
            <person name="Faust A.M.E."/>
            <person name="Altorfer M."/>
            <person name="Dessus-Babus S."/>
            <person name="Burckhardt D."/>
            <person name="Oertli M."/>
            <person name="Naumann U."/>
            <person name="Petersen F."/>
            <person name="Wong J."/>
        </authorList>
    </citation>
    <scope>NUCLEOTIDE SEQUENCE</scope>
    <source>
        <strain evidence="15">GSM-AAB239-AS_SAM_17_03QT</strain>
    </source>
</reference>
<evidence type="ECO:0000259" key="12">
    <source>
        <dbReference type="Pfam" id="PF20665"/>
    </source>
</evidence>
<evidence type="ECO:0000256" key="9">
    <source>
        <dbReference type="ARBA" id="ARBA00023306"/>
    </source>
</evidence>
<keyword evidence="4" id="KW-0158">Chromosome</keyword>
<feature type="domain" description="Centromere/kinetochore protein zw10 C-terminal" evidence="13">
    <location>
        <begin position="441"/>
        <end position="570"/>
    </location>
</feature>
<dbReference type="PANTHER" id="PTHR12205">
    <property type="entry name" value="CENTROMERE/KINETOCHORE PROTEIN ZW10"/>
    <property type="match status" value="1"/>
</dbReference>
<dbReference type="AlphaFoldDB" id="A0AAX6E0F7"/>
<dbReference type="GO" id="GO:0051301">
    <property type="term" value="P:cell division"/>
    <property type="evidence" value="ECO:0007669"/>
    <property type="project" value="UniProtKB-KW"/>
</dbReference>
<evidence type="ECO:0000256" key="7">
    <source>
        <dbReference type="ARBA" id="ARBA00022776"/>
    </source>
</evidence>
<dbReference type="Pfam" id="PF22766">
    <property type="entry name" value="ZW10_C2"/>
    <property type="match status" value="1"/>
</dbReference>
<keyword evidence="8" id="KW-0995">Kinetochore</keyword>
<dbReference type="GO" id="GO:0005737">
    <property type="term" value="C:cytoplasm"/>
    <property type="evidence" value="ECO:0007669"/>
    <property type="project" value="UniProtKB-SubCell"/>
</dbReference>
<evidence type="ECO:0000256" key="2">
    <source>
        <dbReference type="ARBA" id="ARBA00004629"/>
    </source>
</evidence>
<feature type="domain" description="Centromere/kinetochore protein zw10 middle" evidence="12">
    <location>
        <begin position="174"/>
        <end position="407"/>
    </location>
</feature>
<feature type="domain" description="ZW10 C-terminal helical" evidence="14">
    <location>
        <begin position="593"/>
        <end position="762"/>
    </location>
</feature>
<keyword evidence="6" id="KW-0132">Cell division</keyword>
<evidence type="ECO:0000256" key="5">
    <source>
        <dbReference type="ARBA" id="ARBA00022490"/>
    </source>
</evidence>